<dbReference type="InterPro" id="IPR024465">
    <property type="entry name" value="DUF2399"/>
</dbReference>
<organism evidence="3 4">
    <name type="scientific">Actinopolymorpha pittospori</name>
    <dbReference type="NCBI Taxonomy" id="648752"/>
    <lineage>
        <taxon>Bacteria</taxon>
        <taxon>Bacillati</taxon>
        <taxon>Actinomycetota</taxon>
        <taxon>Actinomycetes</taxon>
        <taxon>Propionibacteriales</taxon>
        <taxon>Actinopolymorphaceae</taxon>
        <taxon>Actinopolymorpha</taxon>
    </lineage>
</organism>
<proteinExistence type="predicted"/>
<dbReference type="RefSeq" id="WP_192749061.1">
    <property type="nucleotide sequence ID" value="NZ_BAABJL010000126.1"/>
</dbReference>
<accession>A0A927MR33</accession>
<evidence type="ECO:0000313" key="4">
    <source>
        <dbReference type="Proteomes" id="UP000638648"/>
    </source>
</evidence>
<dbReference type="Pfam" id="PF09664">
    <property type="entry name" value="DUF2399"/>
    <property type="match status" value="1"/>
</dbReference>
<dbReference type="Pfam" id="PF11796">
    <property type="entry name" value="DUF3323"/>
    <property type="match status" value="1"/>
</dbReference>
<gene>
    <name evidence="3" type="ORF">HEB94_001392</name>
</gene>
<evidence type="ECO:0000313" key="3">
    <source>
        <dbReference type="EMBL" id="MBE1604544.1"/>
    </source>
</evidence>
<protein>
    <submittedName>
        <fullName evidence="3">Uncharacterized protein (TIGR02679 family)</fullName>
    </submittedName>
</protein>
<keyword evidence="4" id="KW-1185">Reference proteome</keyword>
<sequence length="416" mass="45648">MNPETRAWLDRPELAALWDLLRERLQRNGLTVRGRVQLRDVTDEERQALSLLTGRVFSTGPASISLPDLDVRLRDGAANCGLVEVVTALRGTLVDRPALRQARHTANEHTWQAALTAVQTSGLATTDWANDWLADLRRTGTIRRLGSEAASRLLSQATDILARILLHQESLSRPELAERVTGTTHGLDDDTVLARIVLRGLARATGQEPPGNLRDRRELWETAGVSTDAVSSTVLTYGLAPLGNDWRARHLRGRADAHAETHLTLRDLRRMTWRLPPSTEVFVCENPRVVEAAADSQCSGPLVCTSGNPATVVLVLLDALLAAGARIAYRGDFDWPGIAMANRMITRLCARPWRMSATDYEEHVANAHARGTPLRPLTGTAIEASWDPELTPAMRALGVAVQEESALELLLTDLAR</sequence>
<feature type="domain" description="DUF2399" evidence="1">
    <location>
        <begin position="261"/>
        <end position="414"/>
    </location>
</feature>
<evidence type="ECO:0000259" key="2">
    <source>
        <dbReference type="Pfam" id="PF11796"/>
    </source>
</evidence>
<dbReference type="Proteomes" id="UP000638648">
    <property type="component" value="Unassembled WGS sequence"/>
</dbReference>
<comment type="caution">
    <text evidence="3">The sequence shown here is derived from an EMBL/GenBank/DDBJ whole genome shotgun (WGS) entry which is preliminary data.</text>
</comment>
<feature type="domain" description="Conserved hypothetical protein CHP02679 N terminus" evidence="2">
    <location>
        <begin position="32"/>
        <end position="240"/>
    </location>
</feature>
<name>A0A927MR33_9ACTN</name>
<dbReference type="EMBL" id="JADBEM010000001">
    <property type="protein sequence ID" value="MBE1604544.1"/>
    <property type="molecule type" value="Genomic_DNA"/>
</dbReference>
<evidence type="ECO:0000259" key="1">
    <source>
        <dbReference type="Pfam" id="PF09664"/>
    </source>
</evidence>
<dbReference type="InterPro" id="IPR024466">
    <property type="entry name" value="CHP02679_N"/>
</dbReference>
<reference evidence="3" key="1">
    <citation type="submission" date="2020-10" db="EMBL/GenBank/DDBJ databases">
        <title>Sequencing the genomes of 1000 actinobacteria strains.</title>
        <authorList>
            <person name="Klenk H.-P."/>
        </authorList>
    </citation>
    <scope>NUCLEOTIDE SEQUENCE</scope>
    <source>
        <strain evidence="3">DSM 45354</strain>
    </source>
</reference>
<dbReference type="InterPro" id="IPR013495">
    <property type="entry name" value="CHP02679"/>
</dbReference>
<dbReference type="NCBIfam" id="TIGR02679">
    <property type="entry name" value="TIGR02679 family protein"/>
    <property type="match status" value="1"/>
</dbReference>
<dbReference type="AlphaFoldDB" id="A0A927MR33"/>